<keyword evidence="3" id="KW-1185">Reference proteome</keyword>
<reference evidence="2" key="1">
    <citation type="submission" date="2021-06" db="EMBL/GenBank/DDBJ databases">
        <authorList>
            <person name="Hodson N. C."/>
            <person name="Mongue J. A."/>
            <person name="Jaron S. K."/>
        </authorList>
    </citation>
    <scope>NUCLEOTIDE SEQUENCE</scope>
</reference>
<dbReference type="PROSITE" id="PS51233">
    <property type="entry name" value="VWFD"/>
    <property type="match status" value="1"/>
</dbReference>
<sequence>DFFQWITNPEIHDSRNPRLLTLKSRIESALLGGIGPDDAVGIIIGGKFYRTFDGKFHRFEGSCQYLLAADFLTDNITVHIEGDSES</sequence>
<evidence type="ECO:0000259" key="1">
    <source>
        <dbReference type="PROSITE" id="PS51233"/>
    </source>
</evidence>
<evidence type="ECO:0000313" key="2">
    <source>
        <dbReference type="EMBL" id="CAG7683370.1"/>
    </source>
</evidence>
<evidence type="ECO:0000313" key="3">
    <source>
        <dbReference type="Proteomes" id="UP000708208"/>
    </source>
</evidence>
<dbReference type="AlphaFoldDB" id="A0A8J2JAV5"/>
<accession>A0A8J2JAV5</accession>
<comment type="caution">
    <text evidence="2">The sequence shown here is derived from an EMBL/GenBank/DDBJ whole genome shotgun (WGS) entry which is preliminary data.</text>
</comment>
<dbReference type="Pfam" id="PF00094">
    <property type="entry name" value="VWD"/>
    <property type="match status" value="1"/>
</dbReference>
<dbReference type="Proteomes" id="UP000708208">
    <property type="component" value="Unassembled WGS sequence"/>
</dbReference>
<feature type="domain" description="VWFD" evidence="1">
    <location>
        <begin position="39"/>
        <end position="86"/>
    </location>
</feature>
<dbReference type="InterPro" id="IPR001846">
    <property type="entry name" value="VWF_type-D"/>
</dbReference>
<protein>
    <recommendedName>
        <fullName evidence="1">VWFD domain-containing protein</fullName>
    </recommendedName>
</protein>
<feature type="non-terminal residue" evidence="2">
    <location>
        <position position="1"/>
    </location>
</feature>
<dbReference type="EMBL" id="CAJVCH010017344">
    <property type="protein sequence ID" value="CAG7683370.1"/>
    <property type="molecule type" value="Genomic_DNA"/>
</dbReference>
<proteinExistence type="predicted"/>
<feature type="non-terminal residue" evidence="2">
    <location>
        <position position="86"/>
    </location>
</feature>
<name>A0A8J2JAV5_9HEXA</name>
<dbReference type="OrthoDB" id="6690643at2759"/>
<organism evidence="2 3">
    <name type="scientific">Allacma fusca</name>
    <dbReference type="NCBI Taxonomy" id="39272"/>
    <lineage>
        <taxon>Eukaryota</taxon>
        <taxon>Metazoa</taxon>
        <taxon>Ecdysozoa</taxon>
        <taxon>Arthropoda</taxon>
        <taxon>Hexapoda</taxon>
        <taxon>Collembola</taxon>
        <taxon>Symphypleona</taxon>
        <taxon>Sminthuridae</taxon>
        <taxon>Allacma</taxon>
    </lineage>
</organism>
<gene>
    <name evidence="2" type="ORF">AFUS01_LOCUS2949</name>
</gene>